<proteinExistence type="predicted"/>
<evidence type="ECO:0000313" key="2">
    <source>
        <dbReference type="Proteomes" id="UP000823775"/>
    </source>
</evidence>
<evidence type="ECO:0000313" key="1">
    <source>
        <dbReference type="EMBL" id="MCD7471156.1"/>
    </source>
</evidence>
<keyword evidence="2" id="KW-1185">Reference proteome</keyword>
<protein>
    <submittedName>
        <fullName evidence="1">Uncharacterized protein</fullName>
    </submittedName>
</protein>
<reference evidence="1 2" key="1">
    <citation type="journal article" date="2021" name="BMC Genomics">
        <title>Datura genome reveals duplications of psychoactive alkaloid biosynthetic genes and high mutation rate following tissue culture.</title>
        <authorList>
            <person name="Rajewski A."/>
            <person name="Carter-House D."/>
            <person name="Stajich J."/>
            <person name="Litt A."/>
        </authorList>
    </citation>
    <scope>NUCLEOTIDE SEQUENCE [LARGE SCALE GENOMIC DNA]</scope>
    <source>
        <strain evidence="1">AR-01</strain>
    </source>
</reference>
<sequence length="51" mass="5738">ALGLVDTRHTRVFSVEGLSPRVDRPTGMRMMSSIVSNQDMIQEWSDMSEPS</sequence>
<accession>A0ABS8TJK2</accession>
<name>A0ABS8TJK2_DATST</name>
<feature type="non-terminal residue" evidence="1">
    <location>
        <position position="1"/>
    </location>
</feature>
<comment type="caution">
    <text evidence="1">The sequence shown here is derived from an EMBL/GenBank/DDBJ whole genome shotgun (WGS) entry which is preliminary data.</text>
</comment>
<organism evidence="1 2">
    <name type="scientific">Datura stramonium</name>
    <name type="common">Jimsonweed</name>
    <name type="synonym">Common thornapple</name>
    <dbReference type="NCBI Taxonomy" id="4076"/>
    <lineage>
        <taxon>Eukaryota</taxon>
        <taxon>Viridiplantae</taxon>
        <taxon>Streptophyta</taxon>
        <taxon>Embryophyta</taxon>
        <taxon>Tracheophyta</taxon>
        <taxon>Spermatophyta</taxon>
        <taxon>Magnoliopsida</taxon>
        <taxon>eudicotyledons</taxon>
        <taxon>Gunneridae</taxon>
        <taxon>Pentapetalae</taxon>
        <taxon>asterids</taxon>
        <taxon>lamiids</taxon>
        <taxon>Solanales</taxon>
        <taxon>Solanaceae</taxon>
        <taxon>Solanoideae</taxon>
        <taxon>Datureae</taxon>
        <taxon>Datura</taxon>
    </lineage>
</organism>
<gene>
    <name evidence="1" type="ORF">HAX54_011466</name>
</gene>
<dbReference type="Proteomes" id="UP000823775">
    <property type="component" value="Unassembled WGS sequence"/>
</dbReference>
<dbReference type="EMBL" id="JACEIK010001652">
    <property type="protein sequence ID" value="MCD7471156.1"/>
    <property type="molecule type" value="Genomic_DNA"/>
</dbReference>